<keyword evidence="2" id="KW-1185">Reference proteome</keyword>
<dbReference type="EMBL" id="FZMP01000078">
    <property type="protein sequence ID" value="SNQ60193.1"/>
    <property type="molecule type" value="Genomic_DNA"/>
</dbReference>
<dbReference type="Proteomes" id="UP000218615">
    <property type="component" value="Unassembled WGS sequence"/>
</dbReference>
<evidence type="ECO:0000313" key="1">
    <source>
        <dbReference type="EMBL" id="SNQ60193.1"/>
    </source>
</evidence>
<protein>
    <submittedName>
        <fullName evidence="1">Uncharacterized protein</fullName>
    </submittedName>
</protein>
<proteinExistence type="predicted"/>
<evidence type="ECO:0000313" key="2">
    <source>
        <dbReference type="Proteomes" id="UP000218615"/>
    </source>
</evidence>
<accession>A0A284VLV9</accession>
<name>A0A284VLV9_9EURY</name>
<dbReference type="AlphaFoldDB" id="A0A284VLV9"/>
<sequence length="87" mass="9750">MMPPAVEKLIPPKNIKMIKRNFAFSGISPKFMVEKPVPVDALRTWNTVVSISSGYTACTASTPMVEIRTKIQNSFVNAVLNLRWINL</sequence>
<gene>
    <name evidence="1" type="ORF">MNV_1690003</name>
</gene>
<organism evidence="1 2">
    <name type="scientific">Candidatus Methanoperedens nitratireducens</name>
    <dbReference type="NCBI Taxonomy" id="1392998"/>
    <lineage>
        <taxon>Archaea</taxon>
        <taxon>Methanobacteriati</taxon>
        <taxon>Methanobacteriota</taxon>
        <taxon>Stenosarchaea group</taxon>
        <taxon>Methanomicrobia</taxon>
        <taxon>Methanosarcinales</taxon>
        <taxon>ANME-2 cluster</taxon>
        <taxon>Candidatus Methanoperedentaceae</taxon>
        <taxon>Candidatus Methanoperedens</taxon>
    </lineage>
</organism>
<reference evidence="2" key="1">
    <citation type="submission" date="2017-06" db="EMBL/GenBank/DDBJ databases">
        <authorList>
            <person name="Cremers G."/>
        </authorList>
    </citation>
    <scope>NUCLEOTIDE SEQUENCE [LARGE SCALE GENOMIC DNA]</scope>
</reference>